<dbReference type="KEGG" id="dcr:108218900"/>
<dbReference type="InterPro" id="IPR036915">
    <property type="entry name" value="Cyclin-like_sf"/>
</dbReference>
<dbReference type="InterPro" id="IPR013763">
    <property type="entry name" value="Cyclin-like_dom"/>
</dbReference>
<name>A0AAF1AZK6_DAUCS</name>
<keyword evidence="8" id="KW-1185">Reference proteome</keyword>
<evidence type="ECO:0000256" key="3">
    <source>
        <dbReference type="ARBA" id="ARBA00023127"/>
    </source>
</evidence>
<comment type="similarity">
    <text evidence="1">Belongs to the cyclin family. Cyclin D subfamily.</text>
</comment>
<dbReference type="FunFam" id="1.10.472.10:FF:000069">
    <property type="entry name" value="Cyclin-D5-1"/>
    <property type="match status" value="1"/>
</dbReference>
<dbReference type="SUPFAM" id="SSF47954">
    <property type="entry name" value="Cyclin-like"/>
    <property type="match status" value="1"/>
</dbReference>
<dbReference type="Proteomes" id="UP000077755">
    <property type="component" value="Chromosome 4"/>
</dbReference>
<evidence type="ECO:0000256" key="4">
    <source>
        <dbReference type="ARBA" id="ARBA00023306"/>
    </source>
</evidence>
<keyword evidence="2" id="KW-0132">Cell division</keyword>
<reference evidence="7" key="1">
    <citation type="journal article" date="2016" name="Nat. Genet.">
        <title>A high-quality carrot genome assembly provides new insights into carotenoid accumulation and asterid genome evolution.</title>
        <authorList>
            <person name="Iorizzo M."/>
            <person name="Ellison S."/>
            <person name="Senalik D."/>
            <person name="Zeng P."/>
            <person name="Satapoomin P."/>
            <person name="Huang J."/>
            <person name="Bowman M."/>
            <person name="Iovene M."/>
            <person name="Sanseverino W."/>
            <person name="Cavagnaro P."/>
            <person name="Yildiz M."/>
            <person name="Macko-Podgorni A."/>
            <person name="Moranska E."/>
            <person name="Grzebelus E."/>
            <person name="Grzebelus D."/>
            <person name="Ashrafi H."/>
            <person name="Zheng Z."/>
            <person name="Cheng S."/>
            <person name="Spooner D."/>
            <person name="Van Deynze A."/>
            <person name="Simon P."/>
        </authorList>
    </citation>
    <scope>NUCLEOTIDE SEQUENCE</scope>
    <source>
        <tissue evidence="7">Leaf</tissue>
    </source>
</reference>
<evidence type="ECO:0000259" key="6">
    <source>
        <dbReference type="SMART" id="SM00385"/>
    </source>
</evidence>
<gene>
    <name evidence="7" type="ORF">DCAR_0418303</name>
</gene>
<dbReference type="PANTHER" id="PTHR10177">
    <property type="entry name" value="CYCLINS"/>
    <property type="match status" value="1"/>
</dbReference>
<protein>
    <recommendedName>
        <fullName evidence="6">Cyclin-like domain-containing protein</fullName>
    </recommendedName>
</protein>
<evidence type="ECO:0000256" key="5">
    <source>
        <dbReference type="RuleBase" id="RU000383"/>
    </source>
</evidence>
<dbReference type="InterPro" id="IPR039361">
    <property type="entry name" value="Cyclin"/>
</dbReference>
<sequence>MVDSDSFPRTLDQTSALSDDQEGFCRYKFTAEEDDEFFRVSVRKEPASASSLMNAGDWIVSARSDCIRWIFNAMTLMGLQLRTAYLSVAYFDKFLSRRMIDNDKYWAVRLLSVACLSLAAKMEECKVHSLEDFSMEDYCFEGQVIQRMEILVLNTLEWEMNLITPFHYLPYFVSKFWDRNPPRNVVPMDLIYAIIKDVELMSSRSSVIAAAATLLTLDETLTRQSIETKIETFACGVLEAEEVFRCYLRMQELNEDKINLTPVQCLGTDIYGNSLYTPAANTKRKRLKFDDCDQDNVMPTEKRLR</sequence>
<evidence type="ECO:0000313" key="7">
    <source>
        <dbReference type="EMBL" id="WOG98957.1"/>
    </source>
</evidence>
<evidence type="ECO:0000313" key="8">
    <source>
        <dbReference type="Proteomes" id="UP000077755"/>
    </source>
</evidence>
<reference evidence="7" key="2">
    <citation type="submission" date="2022-03" db="EMBL/GenBank/DDBJ databases">
        <title>Draft title - Genomic analysis of global carrot germplasm unveils the trajectory of domestication and the origin of high carotenoid orange carrot.</title>
        <authorList>
            <person name="Iorizzo M."/>
            <person name="Ellison S."/>
            <person name="Senalik D."/>
            <person name="Macko-Podgorni A."/>
            <person name="Grzebelus D."/>
            <person name="Bostan H."/>
            <person name="Rolling W."/>
            <person name="Curaba J."/>
            <person name="Simon P."/>
        </authorList>
    </citation>
    <scope>NUCLEOTIDE SEQUENCE</scope>
    <source>
        <tissue evidence="7">Leaf</tissue>
    </source>
</reference>
<dbReference type="Pfam" id="PF00134">
    <property type="entry name" value="Cyclin_N"/>
    <property type="match status" value="1"/>
</dbReference>
<keyword evidence="4" id="KW-0131">Cell cycle</keyword>
<dbReference type="InterPro" id="IPR006671">
    <property type="entry name" value="Cyclin_N"/>
</dbReference>
<feature type="domain" description="Cyclin-like" evidence="6">
    <location>
        <begin position="68"/>
        <end position="154"/>
    </location>
</feature>
<keyword evidence="3 5" id="KW-0195">Cyclin</keyword>
<evidence type="ECO:0000256" key="1">
    <source>
        <dbReference type="ARBA" id="ARBA00009065"/>
    </source>
</evidence>
<dbReference type="EMBL" id="CP093346">
    <property type="protein sequence ID" value="WOG98957.1"/>
    <property type="molecule type" value="Genomic_DNA"/>
</dbReference>
<dbReference type="SMART" id="SM00385">
    <property type="entry name" value="CYCLIN"/>
    <property type="match status" value="1"/>
</dbReference>
<evidence type="ECO:0000256" key="2">
    <source>
        <dbReference type="ARBA" id="ARBA00022618"/>
    </source>
</evidence>
<dbReference type="GO" id="GO:0051301">
    <property type="term" value="P:cell division"/>
    <property type="evidence" value="ECO:0007669"/>
    <property type="project" value="UniProtKB-KW"/>
</dbReference>
<dbReference type="AlphaFoldDB" id="A0AAF1AZK6"/>
<proteinExistence type="inferred from homology"/>
<accession>A0AAF1AZK6</accession>
<dbReference type="Gene3D" id="1.10.472.10">
    <property type="entry name" value="Cyclin-like"/>
    <property type="match status" value="2"/>
</dbReference>
<organism evidence="7 8">
    <name type="scientific">Daucus carota subsp. sativus</name>
    <name type="common">Carrot</name>
    <dbReference type="NCBI Taxonomy" id="79200"/>
    <lineage>
        <taxon>Eukaryota</taxon>
        <taxon>Viridiplantae</taxon>
        <taxon>Streptophyta</taxon>
        <taxon>Embryophyta</taxon>
        <taxon>Tracheophyta</taxon>
        <taxon>Spermatophyta</taxon>
        <taxon>Magnoliopsida</taxon>
        <taxon>eudicotyledons</taxon>
        <taxon>Gunneridae</taxon>
        <taxon>Pentapetalae</taxon>
        <taxon>asterids</taxon>
        <taxon>campanulids</taxon>
        <taxon>Apiales</taxon>
        <taxon>Apiaceae</taxon>
        <taxon>Apioideae</taxon>
        <taxon>Scandiceae</taxon>
        <taxon>Daucinae</taxon>
        <taxon>Daucus</taxon>
        <taxon>Daucus sect. Daucus</taxon>
    </lineage>
</organism>